<reference evidence="2 3" key="1">
    <citation type="submission" date="2015-08" db="EMBL/GenBank/DDBJ databases">
        <title>Next Generation Sequencing and Analysis of the Genome of Puccinia sorghi L Schw, the Causal Agent of Maize Common Rust.</title>
        <authorList>
            <person name="Rochi L."/>
            <person name="Burguener G."/>
            <person name="Darino M."/>
            <person name="Turjanski A."/>
            <person name="Kreff E."/>
            <person name="Dieguez M.J."/>
            <person name="Sacco F."/>
        </authorList>
    </citation>
    <scope>NUCLEOTIDE SEQUENCE [LARGE SCALE GENOMIC DNA]</scope>
    <source>
        <strain evidence="2 3">RO10H11247</strain>
    </source>
</reference>
<dbReference type="EMBL" id="LAVV01000721">
    <property type="protein sequence ID" value="KNZ64121.1"/>
    <property type="molecule type" value="Genomic_DNA"/>
</dbReference>
<evidence type="ECO:0000313" key="2">
    <source>
        <dbReference type="EMBL" id="KNZ64121.1"/>
    </source>
</evidence>
<dbReference type="VEuPathDB" id="FungiDB:VP01_1064g3"/>
<feature type="signal peptide" evidence="1">
    <location>
        <begin position="1"/>
        <end position="19"/>
    </location>
</feature>
<protein>
    <submittedName>
        <fullName evidence="2">Putative signal peptide protein</fullName>
    </submittedName>
</protein>
<gene>
    <name evidence="2" type="ORF">VP01_1064g3</name>
</gene>
<proteinExistence type="predicted"/>
<keyword evidence="1" id="KW-0732">Signal</keyword>
<sequence length="447" mass="51412">MITYIVGFWILWSISKADSKPIVCNTIIKYIRSSGYSGVSLRLTALVVHLFPIFERVNTLWTTTKYYQFAEGHFKAEISLCHPPFEYRPCLRVVSWVMEICTHCLLFLGCEMQFFKSRMGVLGWNNKIENIWDFSKGSKRMKEVSGEIKTSRNEDCRVSFWLITAGELIMRQRMACLYINSVGLLGKLKFLKSLPFAWLSLLAHGYTWLGYLQVCITYLIFLVTCFQVAGKPFCQFEPNMGFLLSQLVFMTLDWPFWASRRLTLASTGIKTVENCHSLFITYILLNNEVQNISDWAEKYSRGVKEEKGGMYSTTRIVGLILYLRVVILHHSSSFGVPQFIMCPHDIMHCYGLPLIFHSIGIPYSIGYRSSGPLHYMVKFLFCQCCSIICARSLYTTALVAAIYSYQHKTTNGYEKSCELLAVLNYLHCKKKTNSMQCFGTVTVQYAQ</sequence>
<keyword evidence="3" id="KW-1185">Reference proteome</keyword>
<name>A0A0L6VTV3_9BASI</name>
<organism evidence="2 3">
    <name type="scientific">Puccinia sorghi</name>
    <dbReference type="NCBI Taxonomy" id="27349"/>
    <lineage>
        <taxon>Eukaryota</taxon>
        <taxon>Fungi</taxon>
        <taxon>Dikarya</taxon>
        <taxon>Basidiomycota</taxon>
        <taxon>Pucciniomycotina</taxon>
        <taxon>Pucciniomycetes</taxon>
        <taxon>Pucciniales</taxon>
        <taxon>Pucciniaceae</taxon>
        <taxon>Puccinia</taxon>
    </lineage>
</organism>
<dbReference type="Proteomes" id="UP000037035">
    <property type="component" value="Unassembled WGS sequence"/>
</dbReference>
<dbReference type="AlphaFoldDB" id="A0A0L6VTV3"/>
<accession>A0A0L6VTV3</accession>
<feature type="chain" id="PRO_5005568554" evidence="1">
    <location>
        <begin position="20"/>
        <end position="447"/>
    </location>
</feature>
<evidence type="ECO:0000313" key="3">
    <source>
        <dbReference type="Proteomes" id="UP000037035"/>
    </source>
</evidence>
<evidence type="ECO:0000256" key="1">
    <source>
        <dbReference type="SAM" id="SignalP"/>
    </source>
</evidence>
<comment type="caution">
    <text evidence="2">The sequence shown here is derived from an EMBL/GenBank/DDBJ whole genome shotgun (WGS) entry which is preliminary data.</text>
</comment>